<dbReference type="EMBL" id="FQZL01000005">
    <property type="protein sequence ID" value="SHI50709.1"/>
    <property type="molecule type" value="Genomic_DNA"/>
</dbReference>
<evidence type="ECO:0000313" key="3">
    <source>
        <dbReference type="EMBL" id="SHI50709.1"/>
    </source>
</evidence>
<feature type="domain" description="S-Me-THD-like C-terminal" evidence="2">
    <location>
        <begin position="168"/>
        <end position="356"/>
    </location>
</feature>
<dbReference type="InterPro" id="IPR010318">
    <property type="entry name" value="S-Me-THD_N"/>
</dbReference>
<evidence type="ECO:0000259" key="2">
    <source>
        <dbReference type="Pfam" id="PF20906"/>
    </source>
</evidence>
<feature type="domain" description="S-Me-THD N-terminal" evidence="1">
    <location>
        <begin position="9"/>
        <end position="162"/>
    </location>
</feature>
<proteinExistence type="predicted"/>
<name>A0A1M6BPQ7_9FIRM</name>
<dbReference type="InterPro" id="IPR024071">
    <property type="entry name" value="S-Me-THD_C_sf"/>
</dbReference>
<dbReference type="AlphaFoldDB" id="A0A1M6BPQ7"/>
<dbReference type="OrthoDB" id="7441206at2"/>
<dbReference type="STRING" id="1121476.SAMN02745751_00431"/>
<dbReference type="Pfam" id="PF06032">
    <property type="entry name" value="S-Me-THD_N"/>
    <property type="match status" value="1"/>
</dbReference>
<reference evidence="3 4" key="1">
    <citation type="submission" date="2016-11" db="EMBL/GenBank/DDBJ databases">
        <authorList>
            <person name="Jaros S."/>
            <person name="Januszkiewicz K."/>
            <person name="Wedrychowicz H."/>
        </authorList>
    </citation>
    <scope>NUCLEOTIDE SEQUENCE [LARGE SCALE GENOMIC DNA]</scope>
    <source>
        <strain evidence="3 4">DSM 17477</strain>
    </source>
</reference>
<gene>
    <name evidence="3" type="ORF">SAMN02745751_00431</name>
</gene>
<accession>A0A1M6BPQ7</accession>
<dbReference type="Proteomes" id="UP000184052">
    <property type="component" value="Unassembled WGS sequence"/>
</dbReference>
<dbReference type="Gene3D" id="2.40.390.10">
    <property type="entry name" value="CV3147-like"/>
    <property type="match status" value="1"/>
</dbReference>
<keyword evidence="4" id="KW-1185">Reference proteome</keyword>
<dbReference type="Pfam" id="PF20906">
    <property type="entry name" value="S-Me-THD_C"/>
    <property type="match status" value="1"/>
</dbReference>
<evidence type="ECO:0000259" key="1">
    <source>
        <dbReference type="Pfam" id="PF06032"/>
    </source>
</evidence>
<dbReference type="SUPFAM" id="SSF160991">
    <property type="entry name" value="CV3147-like"/>
    <property type="match status" value="1"/>
</dbReference>
<dbReference type="RefSeq" id="WP_073046434.1">
    <property type="nucleotide sequence ID" value="NZ_FQZL01000005.1"/>
</dbReference>
<dbReference type="InterPro" id="IPR027479">
    <property type="entry name" value="S-Me-THD_N_sf"/>
</dbReference>
<protein>
    <submittedName>
        <fullName evidence="3">DUF917 family protein</fullName>
    </submittedName>
</protein>
<dbReference type="Gene3D" id="3.40.1610.10">
    <property type="entry name" value="CV3147-like domain"/>
    <property type="match status" value="1"/>
</dbReference>
<evidence type="ECO:0000313" key="4">
    <source>
        <dbReference type="Proteomes" id="UP000184052"/>
    </source>
</evidence>
<dbReference type="InterPro" id="IPR048350">
    <property type="entry name" value="S-Me-THD-like_C"/>
</dbReference>
<organism evidence="3 4">
    <name type="scientific">Dethiosulfatibacter aminovorans DSM 17477</name>
    <dbReference type="NCBI Taxonomy" id="1121476"/>
    <lineage>
        <taxon>Bacteria</taxon>
        <taxon>Bacillati</taxon>
        <taxon>Bacillota</taxon>
        <taxon>Tissierellia</taxon>
        <taxon>Dethiosulfatibacter</taxon>
    </lineage>
</organism>
<sequence length="366" mass="40508">MKKIDKSCIKPLFLGSVYLGTGGGGKTNNAVYLLEELFSSNVSIPLISCRELENDKYYAGTGLVGSPTLLDDFLFSGHESMPSIRELAKITNSEIAGLYTLECAGINALYPLFTAALSGLPLIDGDCISTAFPELQMTTLHINNIPLSPFCLSDIRGNVTTFYEEDTFMLELKIRNHLASYSNVGFFSCGMLKGEALKRSMIPNTVTHAMEIGKVFMECTDYSDLLSRLVTVTKNSIYGAAIELFKGKILEIDDATNDNWQILKIRGIESYSSDNYRIIMKNEFIAGFKNDSISVMVPDLISLIDVDTLMPVDISELKPQMKVSVIGMPAPLPLKTPTALSIVGPSSFGYKRTYKSLEELYFDYYY</sequence>